<keyword evidence="7" id="KW-0378">Hydrolase</keyword>
<dbReference type="GO" id="GO:0004520">
    <property type="term" value="F:DNA endonuclease activity"/>
    <property type="evidence" value="ECO:0007669"/>
    <property type="project" value="InterPro"/>
</dbReference>
<dbReference type="CDD" id="cd16962">
    <property type="entry name" value="RuvC"/>
    <property type="match status" value="1"/>
</dbReference>
<dbReference type="GO" id="GO:0006281">
    <property type="term" value="P:DNA repair"/>
    <property type="evidence" value="ECO:0007669"/>
    <property type="project" value="UniProtKB-KW"/>
</dbReference>
<dbReference type="PRINTS" id="PR00696">
    <property type="entry name" value="RSOLVASERUVC"/>
</dbReference>
<dbReference type="InterPro" id="IPR002176">
    <property type="entry name" value="X-over_junc_endoDNase_RuvC"/>
</dbReference>
<gene>
    <name evidence="12" type="ORF">METZ01_LOCUS302863</name>
</gene>
<evidence type="ECO:0000256" key="11">
    <source>
        <dbReference type="ARBA" id="ARBA00023204"/>
    </source>
</evidence>
<keyword evidence="2" id="KW-0963">Cytoplasm</keyword>
<dbReference type="InterPro" id="IPR036397">
    <property type="entry name" value="RNaseH_sf"/>
</dbReference>
<evidence type="ECO:0000256" key="1">
    <source>
        <dbReference type="ARBA" id="ARBA00009518"/>
    </source>
</evidence>
<evidence type="ECO:0000256" key="5">
    <source>
        <dbReference type="ARBA" id="ARBA00022759"/>
    </source>
</evidence>
<evidence type="ECO:0000256" key="8">
    <source>
        <dbReference type="ARBA" id="ARBA00022842"/>
    </source>
</evidence>
<accession>A0A382MMH1</accession>
<evidence type="ECO:0000256" key="6">
    <source>
        <dbReference type="ARBA" id="ARBA00022763"/>
    </source>
</evidence>
<proteinExistence type="inferred from homology"/>
<dbReference type="GO" id="GO:0003677">
    <property type="term" value="F:DNA binding"/>
    <property type="evidence" value="ECO:0007669"/>
    <property type="project" value="UniProtKB-KW"/>
</dbReference>
<dbReference type="Gene3D" id="3.30.420.10">
    <property type="entry name" value="Ribonuclease H-like superfamily/Ribonuclease H"/>
    <property type="match status" value="1"/>
</dbReference>
<keyword evidence="6" id="KW-0227">DNA damage</keyword>
<dbReference type="PANTHER" id="PTHR30194">
    <property type="entry name" value="CROSSOVER JUNCTION ENDODEOXYRIBONUCLEASE RUVC"/>
    <property type="match status" value="1"/>
</dbReference>
<keyword evidence="4" id="KW-0479">Metal-binding</keyword>
<keyword evidence="8" id="KW-0460">Magnesium</keyword>
<keyword evidence="5" id="KW-0255">Endonuclease</keyword>
<organism evidence="12">
    <name type="scientific">marine metagenome</name>
    <dbReference type="NCBI Taxonomy" id="408172"/>
    <lineage>
        <taxon>unclassified sequences</taxon>
        <taxon>metagenomes</taxon>
        <taxon>ecological metagenomes</taxon>
    </lineage>
</organism>
<dbReference type="SUPFAM" id="SSF53098">
    <property type="entry name" value="Ribonuclease H-like"/>
    <property type="match status" value="1"/>
</dbReference>
<keyword evidence="9" id="KW-0238">DNA-binding</keyword>
<protein>
    <submittedName>
        <fullName evidence="12">Uncharacterized protein</fullName>
    </submittedName>
</protein>
<evidence type="ECO:0000256" key="4">
    <source>
        <dbReference type="ARBA" id="ARBA00022723"/>
    </source>
</evidence>
<dbReference type="PANTHER" id="PTHR30194:SF3">
    <property type="entry name" value="CROSSOVER JUNCTION ENDODEOXYRIBONUCLEASE RUVC"/>
    <property type="match status" value="1"/>
</dbReference>
<feature type="non-terminal residue" evidence="12">
    <location>
        <position position="107"/>
    </location>
</feature>
<dbReference type="GO" id="GO:0016787">
    <property type="term" value="F:hydrolase activity"/>
    <property type="evidence" value="ECO:0007669"/>
    <property type="project" value="UniProtKB-KW"/>
</dbReference>
<evidence type="ECO:0000256" key="3">
    <source>
        <dbReference type="ARBA" id="ARBA00022722"/>
    </source>
</evidence>
<dbReference type="Pfam" id="PF02075">
    <property type="entry name" value="RuvC"/>
    <property type="match status" value="1"/>
</dbReference>
<keyword evidence="10" id="KW-0233">DNA recombination</keyword>
<evidence type="ECO:0000313" key="12">
    <source>
        <dbReference type="EMBL" id="SVC50009.1"/>
    </source>
</evidence>
<evidence type="ECO:0000256" key="9">
    <source>
        <dbReference type="ARBA" id="ARBA00023125"/>
    </source>
</evidence>
<keyword evidence="11" id="KW-0234">DNA repair</keyword>
<dbReference type="InterPro" id="IPR012337">
    <property type="entry name" value="RNaseH-like_sf"/>
</dbReference>
<name>A0A382MMH1_9ZZZZ</name>
<evidence type="ECO:0000256" key="10">
    <source>
        <dbReference type="ARBA" id="ARBA00023172"/>
    </source>
</evidence>
<dbReference type="AlphaFoldDB" id="A0A382MMH1"/>
<evidence type="ECO:0000256" key="2">
    <source>
        <dbReference type="ARBA" id="ARBA00022490"/>
    </source>
</evidence>
<keyword evidence="3" id="KW-0540">Nuclease</keyword>
<reference evidence="12" key="1">
    <citation type="submission" date="2018-05" db="EMBL/GenBank/DDBJ databases">
        <authorList>
            <person name="Lanie J.A."/>
            <person name="Ng W.-L."/>
            <person name="Kazmierczak K.M."/>
            <person name="Andrzejewski T.M."/>
            <person name="Davidsen T.M."/>
            <person name="Wayne K.J."/>
            <person name="Tettelin H."/>
            <person name="Glass J.I."/>
            <person name="Rusch D."/>
            <person name="Podicherti R."/>
            <person name="Tsui H.-C.T."/>
            <person name="Winkler M.E."/>
        </authorList>
    </citation>
    <scope>NUCLEOTIDE SEQUENCE</scope>
</reference>
<sequence>MRVIGFDPGLSATGFGIIESDEKNNVYHIDNGVLRPPRKMPLPDRLNYLYKKGMELLKSYSPEVLSIEDTFYHKNIKSAMSLGQARGTLLLVGAHMGIPCIEYAPRK</sequence>
<dbReference type="EMBL" id="UINC01094620">
    <property type="protein sequence ID" value="SVC50009.1"/>
    <property type="molecule type" value="Genomic_DNA"/>
</dbReference>
<dbReference type="GO" id="GO:0006310">
    <property type="term" value="P:DNA recombination"/>
    <property type="evidence" value="ECO:0007669"/>
    <property type="project" value="UniProtKB-KW"/>
</dbReference>
<dbReference type="GO" id="GO:0046872">
    <property type="term" value="F:metal ion binding"/>
    <property type="evidence" value="ECO:0007669"/>
    <property type="project" value="UniProtKB-KW"/>
</dbReference>
<evidence type="ECO:0000256" key="7">
    <source>
        <dbReference type="ARBA" id="ARBA00022801"/>
    </source>
</evidence>
<comment type="similarity">
    <text evidence="1">Belongs to the RuvC family.</text>
</comment>